<proteinExistence type="predicted"/>
<evidence type="ECO:0000313" key="2">
    <source>
        <dbReference type="Proteomes" id="UP000035479"/>
    </source>
</evidence>
<dbReference type="AlphaFoldDB" id="A0AAC8TPY8"/>
<accession>A0AAC8TPY8</accession>
<protein>
    <recommendedName>
        <fullName evidence="3">DNA primase/nucleoside triphosphatase C-terminal domain-containing protein</fullName>
    </recommendedName>
</protein>
<sequence length="62" mass="7064">MQAHSYKMTSFGKGLSGMLKEYGSYYDKHRTDQGMRTNLTLREESNADWLPRCGGTFAIQPT</sequence>
<reference evidence="1 2" key="1">
    <citation type="submission" date="2015-06" db="EMBL/GenBank/DDBJ databases">
        <title>Rapid spread of a carbapenem resistance gene driven by multiple levels of genetic mobility.</title>
        <authorList>
            <person name="Sheppard A.E."/>
            <person name="Stoesser N."/>
            <person name="Wilson D."/>
            <person name="Sebra R."/>
            <person name="Kasarskis A."/>
            <person name="Anson L."/>
            <person name="Giess A."/>
            <person name="Pankhurst L."/>
            <person name="Vaughan A."/>
            <person name="Grim C.J."/>
            <person name="Cox H."/>
            <person name="Yeh A."/>
            <person name="Sifri C.D."/>
            <person name="Walker S."/>
            <person name="Peto T.E."/>
            <person name="Crook D.W."/>
            <person name="Mathers A.J."/>
        </authorList>
    </citation>
    <scope>NUCLEOTIDE SEQUENCE [LARGE SCALE GENOMIC DNA]</scope>
    <source>
        <strain evidence="1 2">CAV1151</strain>
    </source>
</reference>
<dbReference type="KEGG" id="kin:AB182_25745"/>
<organism evidence="1 2">
    <name type="scientific">Phytobacter ursingii</name>
    <dbReference type="NCBI Taxonomy" id="1972431"/>
    <lineage>
        <taxon>Bacteria</taxon>
        <taxon>Pseudomonadati</taxon>
        <taxon>Pseudomonadota</taxon>
        <taxon>Gammaproteobacteria</taxon>
        <taxon>Enterobacterales</taxon>
        <taxon>Enterobacteriaceae</taxon>
        <taxon>Phytobacter</taxon>
    </lineage>
</organism>
<evidence type="ECO:0008006" key="3">
    <source>
        <dbReference type="Google" id="ProtNLM"/>
    </source>
</evidence>
<dbReference type="Proteomes" id="UP000035479">
    <property type="component" value="Chromosome"/>
</dbReference>
<dbReference type="SUPFAM" id="SSF46785">
    <property type="entry name" value="Winged helix' DNA-binding domain"/>
    <property type="match status" value="1"/>
</dbReference>
<dbReference type="EMBL" id="CP011602">
    <property type="protein sequence ID" value="AKL14468.1"/>
    <property type="molecule type" value="Genomic_DNA"/>
</dbReference>
<dbReference type="Gene3D" id="1.10.10.10">
    <property type="entry name" value="Winged helix-like DNA-binding domain superfamily/Winged helix DNA-binding domain"/>
    <property type="match status" value="1"/>
</dbReference>
<name>A0AAC8TPY8_9ENTR</name>
<gene>
    <name evidence="1" type="ORF">AB182_25745</name>
</gene>
<evidence type="ECO:0000313" key="1">
    <source>
        <dbReference type="EMBL" id="AKL14468.1"/>
    </source>
</evidence>
<dbReference type="InterPro" id="IPR036390">
    <property type="entry name" value="WH_DNA-bd_sf"/>
</dbReference>
<dbReference type="InterPro" id="IPR036388">
    <property type="entry name" value="WH-like_DNA-bd_sf"/>
</dbReference>